<reference evidence="2 3" key="2">
    <citation type="submission" date="2017-09" db="EMBL/GenBank/DDBJ databases">
        <title>Extensive intraspecific genome diversity in a model arbuscular mycorrhizal fungus.</title>
        <authorList>
            <person name="Chen E.C."/>
            <person name="Morin E."/>
            <person name="Beaudet D."/>
            <person name="Noel J."/>
            <person name="Ndikumana S."/>
            <person name="Charron P."/>
            <person name="St-Onge C."/>
            <person name="Giorgi J."/>
            <person name="Grigoriev I.V."/>
            <person name="Roux C."/>
            <person name="Martin F.M."/>
            <person name="Corradi N."/>
        </authorList>
    </citation>
    <scope>NUCLEOTIDE SEQUENCE [LARGE SCALE GENOMIC DNA]</scope>
    <source>
        <strain evidence="2 3">A5</strain>
    </source>
</reference>
<proteinExistence type="predicted"/>
<dbReference type="AlphaFoldDB" id="A0A2N0P8C1"/>
<dbReference type="Proteomes" id="UP000232722">
    <property type="component" value="Unassembled WGS sequence"/>
</dbReference>
<feature type="region of interest" description="Disordered" evidence="1">
    <location>
        <begin position="1"/>
        <end position="28"/>
    </location>
</feature>
<name>A0A2N0P8C1_9GLOM</name>
<evidence type="ECO:0000313" key="3">
    <source>
        <dbReference type="Proteomes" id="UP000232722"/>
    </source>
</evidence>
<reference evidence="2 3" key="1">
    <citation type="submission" date="2016-04" db="EMBL/GenBank/DDBJ databases">
        <title>Genome analyses suggest a sexual origin of heterokaryosis in a supposedly ancient asexual fungus.</title>
        <authorList>
            <person name="Ropars J."/>
            <person name="Sedzielewska K."/>
            <person name="Noel J."/>
            <person name="Charron P."/>
            <person name="Farinelli L."/>
            <person name="Marton T."/>
            <person name="Kruger M."/>
            <person name="Pelin A."/>
            <person name="Brachmann A."/>
            <person name="Corradi N."/>
        </authorList>
    </citation>
    <scope>NUCLEOTIDE SEQUENCE [LARGE SCALE GENOMIC DNA]</scope>
    <source>
        <strain evidence="2 3">A5</strain>
    </source>
</reference>
<feature type="compositionally biased region" description="Basic residues" evidence="1">
    <location>
        <begin position="1"/>
        <end position="11"/>
    </location>
</feature>
<organism evidence="2 3">
    <name type="scientific">Rhizophagus irregularis</name>
    <dbReference type="NCBI Taxonomy" id="588596"/>
    <lineage>
        <taxon>Eukaryota</taxon>
        <taxon>Fungi</taxon>
        <taxon>Fungi incertae sedis</taxon>
        <taxon>Mucoromycota</taxon>
        <taxon>Glomeromycotina</taxon>
        <taxon>Glomeromycetes</taxon>
        <taxon>Glomerales</taxon>
        <taxon>Glomeraceae</taxon>
        <taxon>Rhizophagus</taxon>
    </lineage>
</organism>
<feature type="non-terminal residue" evidence="2">
    <location>
        <position position="127"/>
    </location>
</feature>
<comment type="caution">
    <text evidence="2">The sequence shown here is derived from an EMBL/GenBank/DDBJ whole genome shotgun (WGS) entry which is preliminary data.</text>
</comment>
<evidence type="ECO:0000256" key="1">
    <source>
        <dbReference type="SAM" id="MobiDB-lite"/>
    </source>
</evidence>
<gene>
    <name evidence="2" type="ORF">RhiirA5_380470</name>
</gene>
<accession>A0A2N0P8C1</accession>
<dbReference type="VEuPathDB" id="FungiDB:RhiirA1_482426"/>
<dbReference type="EMBL" id="LLXJ01001257">
    <property type="protein sequence ID" value="PKC03067.1"/>
    <property type="molecule type" value="Genomic_DNA"/>
</dbReference>
<protein>
    <submittedName>
        <fullName evidence="2">Uncharacterized protein</fullName>
    </submittedName>
</protein>
<evidence type="ECO:0000313" key="2">
    <source>
        <dbReference type="EMBL" id="PKC03067.1"/>
    </source>
</evidence>
<sequence>MPKETPRKRKSLISAQKKGGIIPEYSESSDDENINYEVYKNNADIQLELECLKELEEIQVLINKLDFEDSFIAEEFVLYDDSEITMEMISDDEILKAVQSNNSEKEEIEEKPLPTITHNEVIECYDK</sequence>